<keyword evidence="6 10" id="KW-0418">Kinase</keyword>
<dbReference type="GO" id="GO:0046656">
    <property type="term" value="P:folic acid biosynthetic process"/>
    <property type="evidence" value="ECO:0007669"/>
    <property type="project" value="UniProtKB-KW"/>
</dbReference>
<dbReference type="STRING" id="1027249.SAMN05216179_3794"/>
<evidence type="ECO:0000256" key="8">
    <source>
        <dbReference type="ARBA" id="ARBA00022909"/>
    </source>
</evidence>
<dbReference type="InterPro" id="IPR000550">
    <property type="entry name" value="Hppk"/>
</dbReference>
<evidence type="ECO:0000259" key="9">
    <source>
        <dbReference type="PROSITE" id="PS00794"/>
    </source>
</evidence>
<dbReference type="GO" id="GO:0046654">
    <property type="term" value="P:tetrahydrofolate biosynthetic process"/>
    <property type="evidence" value="ECO:0007669"/>
    <property type="project" value="UniProtKB-UniPathway"/>
</dbReference>
<dbReference type="GO" id="GO:0005524">
    <property type="term" value="F:ATP binding"/>
    <property type="evidence" value="ECO:0007669"/>
    <property type="project" value="UniProtKB-KW"/>
</dbReference>
<dbReference type="NCBIfam" id="TIGR01498">
    <property type="entry name" value="folK"/>
    <property type="match status" value="1"/>
</dbReference>
<organism evidence="10 11">
    <name type="scientific">Gracilibacillus kekensis</name>
    <dbReference type="NCBI Taxonomy" id="1027249"/>
    <lineage>
        <taxon>Bacteria</taxon>
        <taxon>Bacillati</taxon>
        <taxon>Bacillota</taxon>
        <taxon>Bacilli</taxon>
        <taxon>Bacillales</taxon>
        <taxon>Bacillaceae</taxon>
        <taxon>Gracilibacillus</taxon>
    </lineage>
</organism>
<evidence type="ECO:0000256" key="6">
    <source>
        <dbReference type="ARBA" id="ARBA00022777"/>
    </source>
</evidence>
<protein>
    <recommendedName>
        <fullName evidence="3">2-amino-4-hydroxy-6-hydroxymethyldihydropteridine diphosphokinase</fullName>
        <ecNumber evidence="3">2.7.6.3</ecNumber>
    </recommendedName>
</protein>
<dbReference type="AlphaFoldDB" id="A0A1M7QYP7"/>
<dbReference type="InterPro" id="IPR035907">
    <property type="entry name" value="Hppk_sf"/>
</dbReference>
<dbReference type="RefSeq" id="WP_073203365.1">
    <property type="nucleotide sequence ID" value="NZ_FRCZ01000012.1"/>
</dbReference>
<dbReference type="Proteomes" id="UP000184184">
    <property type="component" value="Unassembled WGS sequence"/>
</dbReference>
<dbReference type="SUPFAM" id="SSF55083">
    <property type="entry name" value="6-hydroxymethyl-7,8-dihydropterin pyrophosphokinase, HPPK"/>
    <property type="match status" value="1"/>
</dbReference>
<keyword evidence="7" id="KW-0067">ATP-binding</keyword>
<dbReference type="EC" id="2.7.6.3" evidence="3"/>
<reference evidence="10 11" key="1">
    <citation type="submission" date="2016-11" db="EMBL/GenBank/DDBJ databases">
        <authorList>
            <person name="Jaros S."/>
            <person name="Januszkiewicz K."/>
            <person name="Wedrychowicz H."/>
        </authorList>
    </citation>
    <scope>NUCLEOTIDE SEQUENCE [LARGE SCALE GENOMIC DNA]</scope>
    <source>
        <strain evidence="10 11">CGMCC 1.10681</strain>
    </source>
</reference>
<proteinExistence type="predicted"/>
<dbReference type="PANTHER" id="PTHR43071">
    <property type="entry name" value="2-AMINO-4-HYDROXY-6-HYDROXYMETHYLDIHYDROPTERIDINE PYROPHOSPHOKINASE"/>
    <property type="match status" value="1"/>
</dbReference>
<dbReference type="Pfam" id="PF01288">
    <property type="entry name" value="HPPK"/>
    <property type="match status" value="1"/>
</dbReference>
<feature type="domain" description="7,8-dihydro-6-hydroxymethylpterin-pyrophosphokinase" evidence="9">
    <location>
        <begin position="89"/>
        <end position="100"/>
    </location>
</feature>
<evidence type="ECO:0000256" key="1">
    <source>
        <dbReference type="ARBA" id="ARBA00000198"/>
    </source>
</evidence>
<dbReference type="PANTHER" id="PTHR43071:SF1">
    <property type="entry name" value="2-AMINO-4-HYDROXY-6-HYDROXYMETHYLDIHYDROPTERIDINE PYROPHOSPHOKINASE"/>
    <property type="match status" value="1"/>
</dbReference>
<dbReference type="Gene3D" id="3.30.70.560">
    <property type="entry name" value="7,8-Dihydro-6-hydroxymethylpterin-pyrophosphokinase HPPK"/>
    <property type="match status" value="1"/>
</dbReference>
<dbReference type="CDD" id="cd00483">
    <property type="entry name" value="HPPK"/>
    <property type="match status" value="1"/>
</dbReference>
<evidence type="ECO:0000256" key="5">
    <source>
        <dbReference type="ARBA" id="ARBA00022741"/>
    </source>
</evidence>
<keyword evidence="4" id="KW-0808">Transferase</keyword>
<comment type="pathway">
    <text evidence="2">Cofactor biosynthesis; tetrahydrofolate biosynthesis; 2-amino-4-hydroxy-6-hydroxymethyl-7,8-dihydropteridine diphosphate from 7,8-dihydroneopterin triphosphate: step 4/4.</text>
</comment>
<keyword evidence="11" id="KW-1185">Reference proteome</keyword>
<evidence type="ECO:0000313" key="10">
    <source>
        <dbReference type="EMBL" id="SHN37363.1"/>
    </source>
</evidence>
<dbReference type="GO" id="GO:0016301">
    <property type="term" value="F:kinase activity"/>
    <property type="evidence" value="ECO:0007669"/>
    <property type="project" value="UniProtKB-KW"/>
</dbReference>
<sequence length="177" mass="20371">MMRAIYIALGSNIQPRINYLDQAIKQLSNHPNVNIIKQSSIYETEPVGPIEQEQFLNMVIEVETDLQPHHLLDVCQKIESELGRKREIKWGPRTIDLDILVYNQENIETERLILPHPRLHERAFVLIPLSELNDGLNIVHKDRAVSELLANLPVQDKEGVVKWEQTNGVNASKPFEN</sequence>
<dbReference type="EMBL" id="FRCZ01000012">
    <property type="protein sequence ID" value="SHN37363.1"/>
    <property type="molecule type" value="Genomic_DNA"/>
</dbReference>
<evidence type="ECO:0000256" key="7">
    <source>
        <dbReference type="ARBA" id="ARBA00022840"/>
    </source>
</evidence>
<gene>
    <name evidence="10" type="ORF">SAMN05216179_3794</name>
</gene>
<evidence type="ECO:0000256" key="3">
    <source>
        <dbReference type="ARBA" id="ARBA00013253"/>
    </source>
</evidence>
<keyword evidence="5" id="KW-0547">Nucleotide-binding</keyword>
<keyword evidence="8" id="KW-0289">Folate biosynthesis</keyword>
<comment type="catalytic activity">
    <reaction evidence="1">
        <text>6-hydroxymethyl-7,8-dihydropterin + ATP = (7,8-dihydropterin-6-yl)methyl diphosphate + AMP + H(+)</text>
        <dbReference type="Rhea" id="RHEA:11412"/>
        <dbReference type="ChEBI" id="CHEBI:15378"/>
        <dbReference type="ChEBI" id="CHEBI:30616"/>
        <dbReference type="ChEBI" id="CHEBI:44841"/>
        <dbReference type="ChEBI" id="CHEBI:72950"/>
        <dbReference type="ChEBI" id="CHEBI:456215"/>
        <dbReference type="EC" id="2.7.6.3"/>
    </reaction>
</comment>
<dbReference type="UniPathway" id="UPA00077">
    <property type="reaction ID" value="UER00155"/>
</dbReference>
<name>A0A1M7QYP7_9BACI</name>
<dbReference type="GO" id="GO:0003848">
    <property type="term" value="F:2-amino-4-hydroxy-6-hydroxymethyldihydropteridine diphosphokinase activity"/>
    <property type="evidence" value="ECO:0007669"/>
    <property type="project" value="UniProtKB-EC"/>
</dbReference>
<evidence type="ECO:0000313" key="11">
    <source>
        <dbReference type="Proteomes" id="UP000184184"/>
    </source>
</evidence>
<evidence type="ECO:0000256" key="4">
    <source>
        <dbReference type="ARBA" id="ARBA00022679"/>
    </source>
</evidence>
<evidence type="ECO:0000256" key="2">
    <source>
        <dbReference type="ARBA" id="ARBA00005051"/>
    </source>
</evidence>
<accession>A0A1M7QYP7</accession>
<dbReference type="PROSITE" id="PS00794">
    <property type="entry name" value="HPPK"/>
    <property type="match status" value="1"/>
</dbReference>